<name>A0A9Q0DW83_9TELE</name>
<dbReference type="EMBL" id="JANIIK010000111">
    <property type="protein sequence ID" value="KAJ3594693.1"/>
    <property type="molecule type" value="Genomic_DNA"/>
</dbReference>
<accession>A0A9Q0DW83</accession>
<sequence>MCGDTADASGIRTSADGVELSVHCAVLYHKSNHSHLAGYHRGYTGIIKQSPELKSLGLSPEMCLTAPTAARSLFAQRKKTPLEDAVAPPSGVSVTSCCHALKDHESINTYNKDLF</sequence>
<dbReference type="Proteomes" id="UP001148018">
    <property type="component" value="Unassembled WGS sequence"/>
</dbReference>
<organism evidence="1 2">
    <name type="scientific">Muraenolepis orangiensis</name>
    <name type="common">Patagonian moray cod</name>
    <dbReference type="NCBI Taxonomy" id="630683"/>
    <lineage>
        <taxon>Eukaryota</taxon>
        <taxon>Metazoa</taxon>
        <taxon>Chordata</taxon>
        <taxon>Craniata</taxon>
        <taxon>Vertebrata</taxon>
        <taxon>Euteleostomi</taxon>
        <taxon>Actinopterygii</taxon>
        <taxon>Neopterygii</taxon>
        <taxon>Teleostei</taxon>
        <taxon>Neoteleostei</taxon>
        <taxon>Acanthomorphata</taxon>
        <taxon>Zeiogadaria</taxon>
        <taxon>Gadariae</taxon>
        <taxon>Gadiformes</taxon>
        <taxon>Muraenolepidoidei</taxon>
        <taxon>Muraenolepididae</taxon>
        <taxon>Muraenolepis</taxon>
    </lineage>
</organism>
<evidence type="ECO:0000313" key="2">
    <source>
        <dbReference type="Proteomes" id="UP001148018"/>
    </source>
</evidence>
<gene>
    <name evidence="1" type="ORF">NHX12_004000</name>
</gene>
<comment type="caution">
    <text evidence="1">The sequence shown here is derived from an EMBL/GenBank/DDBJ whole genome shotgun (WGS) entry which is preliminary data.</text>
</comment>
<protein>
    <submittedName>
        <fullName evidence="1">Uncharacterized protein</fullName>
    </submittedName>
</protein>
<evidence type="ECO:0000313" key="1">
    <source>
        <dbReference type="EMBL" id="KAJ3594693.1"/>
    </source>
</evidence>
<reference evidence="1" key="1">
    <citation type="submission" date="2022-07" db="EMBL/GenBank/DDBJ databases">
        <title>Chromosome-level genome of Muraenolepis orangiensis.</title>
        <authorList>
            <person name="Kim J."/>
        </authorList>
    </citation>
    <scope>NUCLEOTIDE SEQUENCE</scope>
    <source>
        <strain evidence="1">KU_S4_2022</strain>
        <tissue evidence="1">Muscle</tissue>
    </source>
</reference>
<dbReference type="AlphaFoldDB" id="A0A9Q0DW83"/>
<keyword evidence="2" id="KW-1185">Reference proteome</keyword>
<proteinExistence type="predicted"/>